<reference evidence="13 14" key="1">
    <citation type="submission" date="2019-10" db="EMBL/GenBank/DDBJ databases">
        <title>Alkaliphilus serpentinus sp. nov. and Alkaliphilus pronyensis sp. nov., two novel anaerobic alkaliphilic species isolated from the serpentinized-hosted hydrothermal field of the Prony Bay (New Caledonia).</title>
        <authorList>
            <person name="Postec A."/>
        </authorList>
    </citation>
    <scope>NUCLEOTIDE SEQUENCE [LARGE SCALE GENOMIC DNA]</scope>
    <source>
        <strain evidence="13 14">LacV</strain>
    </source>
</reference>
<evidence type="ECO:0000256" key="6">
    <source>
        <dbReference type="ARBA" id="ARBA00022827"/>
    </source>
</evidence>
<gene>
    <name evidence="13" type="ORF">F8154_02435</name>
</gene>
<proteinExistence type="inferred from homology"/>
<evidence type="ECO:0000256" key="5">
    <source>
        <dbReference type="ARBA" id="ARBA00022723"/>
    </source>
</evidence>
<evidence type="ECO:0000313" key="13">
    <source>
        <dbReference type="EMBL" id="KAB3537687.1"/>
    </source>
</evidence>
<dbReference type="PANTHER" id="PTHR30040">
    <property type="entry name" value="THIAMINE BIOSYNTHESIS LIPOPROTEIN APBE"/>
    <property type="match status" value="1"/>
</dbReference>
<dbReference type="InterPro" id="IPR024932">
    <property type="entry name" value="ApbE"/>
</dbReference>
<protein>
    <recommendedName>
        <fullName evidence="2 10">FAD:protein FMN transferase</fullName>
        <ecNumber evidence="1 10">2.7.1.180</ecNumber>
    </recommendedName>
    <alternativeName>
        <fullName evidence="8 10">Flavin transferase</fullName>
    </alternativeName>
</protein>
<dbReference type="PROSITE" id="PS51257">
    <property type="entry name" value="PROKAR_LIPOPROTEIN"/>
    <property type="match status" value="1"/>
</dbReference>
<name>A0A6I0FER0_9FIRM</name>
<keyword evidence="7 10" id="KW-0460">Magnesium</keyword>
<keyword evidence="12" id="KW-0449">Lipoprotein</keyword>
<dbReference type="EMBL" id="WBZC01000009">
    <property type="protein sequence ID" value="KAB3537687.1"/>
    <property type="molecule type" value="Genomic_DNA"/>
</dbReference>
<comment type="caution">
    <text evidence="13">The sequence shown here is derived from an EMBL/GenBank/DDBJ whole genome shotgun (WGS) entry which is preliminary data.</text>
</comment>
<dbReference type="Gene3D" id="3.10.520.10">
    <property type="entry name" value="ApbE-like domains"/>
    <property type="match status" value="1"/>
</dbReference>
<dbReference type="EC" id="2.7.1.180" evidence="1 10"/>
<dbReference type="PANTHER" id="PTHR30040:SF2">
    <property type="entry name" value="FAD:PROTEIN FMN TRANSFERASE"/>
    <property type="match status" value="1"/>
</dbReference>
<comment type="similarity">
    <text evidence="10 12">Belongs to the ApbE family.</text>
</comment>
<evidence type="ECO:0000256" key="12">
    <source>
        <dbReference type="RuleBase" id="RU363002"/>
    </source>
</evidence>
<organism evidence="13 14">
    <name type="scientific">Alkaliphilus pronyensis</name>
    <dbReference type="NCBI Taxonomy" id="1482732"/>
    <lineage>
        <taxon>Bacteria</taxon>
        <taxon>Bacillati</taxon>
        <taxon>Bacillota</taxon>
        <taxon>Clostridia</taxon>
        <taxon>Peptostreptococcales</taxon>
        <taxon>Natronincolaceae</taxon>
        <taxon>Alkaliphilus</taxon>
    </lineage>
</organism>
<comment type="catalytic activity">
    <reaction evidence="9 10 12">
        <text>L-threonyl-[protein] + FAD = FMN-L-threonyl-[protein] + AMP + H(+)</text>
        <dbReference type="Rhea" id="RHEA:36847"/>
        <dbReference type="Rhea" id="RHEA-COMP:11060"/>
        <dbReference type="Rhea" id="RHEA-COMP:11061"/>
        <dbReference type="ChEBI" id="CHEBI:15378"/>
        <dbReference type="ChEBI" id="CHEBI:30013"/>
        <dbReference type="ChEBI" id="CHEBI:57692"/>
        <dbReference type="ChEBI" id="CHEBI:74257"/>
        <dbReference type="ChEBI" id="CHEBI:456215"/>
        <dbReference type="EC" id="2.7.1.180"/>
    </reaction>
</comment>
<dbReference type="GO" id="GO:0046872">
    <property type="term" value="F:metal ion binding"/>
    <property type="evidence" value="ECO:0007669"/>
    <property type="project" value="UniProtKB-UniRule"/>
</dbReference>
<keyword evidence="14" id="KW-1185">Reference proteome</keyword>
<dbReference type="GO" id="GO:0005886">
    <property type="term" value="C:plasma membrane"/>
    <property type="evidence" value="ECO:0007669"/>
    <property type="project" value="UniProtKB-SubCell"/>
</dbReference>
<accession>A0A6I0FER0</accession>
<evidence type="ECO:0000256" key="2">
    <source>
        <dbReference type="ARBA" id="ARBA00016337"/>
    </source>
</evidence>
<keyword evidence="4 10" id="KW-0808">Transferase</keyword>
<evidence type="ECO:0000256" key="4">
    <source>
        <dbReference type="ARBA" id="ARBA00022679"/>
    </source>
</evidence>
<keyword evidence="5 10" id="KW-0479">Metal-binding</keyword>
<keyword evidence="12" id="KW-0997">Cell inner membrane</keyword>
<dbReference type="OrthoDB" id="9778595at2"/>
<evidence type="ECO:0000256" key="7">
    <source>
        <dbReference type="ARBA" id="ARBA00022842"/>
    </source>
</evidence>
<dbReference type="SUPFAM" id="SSF143631">
    <property type="entry name" value="ApbE-like"/>
    <property type="match status" value="1"/>
</dbReference>
<keyword evidence="3 10" id="KW-0285">Flavoprotein</keyword>
<dbReference type="AlphaFoldDB" id="A0A6I0FER0"/>
<comment type="function">
    <text evidence="12">Flavin transferase that catalyzes the transfer of the FMN moiety of FAD and its covalent binding to the hydroxyl group of a threonine residue in a target flavoprotein.</text>
</comment>
<evidence type="ECO:0000256" key="10">
    <source>
        <dbReference type="PIRNR" id="PIRNR006268"/>
    </source>
</evidence>
<keyword evidence="6 10" id="KW-0274">FAD</keyword>
<keyword evidence="12" id="KW-1003">Cell membrane</keyword>
<feature type="binding site" evidence="11">
    <location>
        <position position="291"/>
    </location>
    <ligand>
        <name>Mg(2+)</name>
        <dbReference type="ChEBI" id="CHEBI:18420"/>
    </ligand>
</feature>
<dbReference type="PIRSF" id="PIRSF006268">
    <property type="entry name" value="ApbE"/>
    <property type="match status" value="1"/>
</dbReference>
<evidence type="ECO:0000256" key="1">
    <source>
        <dbReference type="ARBA" id="ARBA00011955"/>
    </source>
</evidence>
<dbReference type="Pfam" id="PF02424">
    <property type="entry name" value="ApbE"/>
    <property type="match status" value="1"/>
</dbReference>
<dbReference type="GO" id="GO:0016740">
    <property type="term" value="F:transferase activity"/>
    <property type="evidence" value="ECO:0007669"/>
    <property type="project" value="UniProtKB-UniRule"/>
</dbReference>
<evidence type="ECO:0000313" key="14">
    <source>
        <dbReference type="Proteomes" id="UP000432715"/>
    </source>
</evidence>
<keyword evidence="12" id="KW-0472">Membrane</keyword>
<comment type="cofactor">
    <cofactor evidence="11">
        <name>Mg(2+)</name>
        <dbReference type="ChEBI" id="CHEBI:18420"/>
    </cofactor>
    <cofactor evidence="11">
        <name>Mn(2+)</name>
        <dbReference type="ChEBI" id="CHEBI:29035"/>
    </cofactor>
    <text evidence="11">Magnesium. Can also use manganese.</text>
</comment>
<evidence type="ECO:0000256" key="9">
    <source>
        <dbReference type="ARBA" id="ARBA00048540"/>
    </source>
</evidence>
<feature type="binding site" evidence="11">
    <location>
        <position position="295"/>
    </location>
    <ligand>
        <name>Mg(2+)</name>
        <dbReference type="ChEBI" id="CHEBI:18420"/>
    </ligand>
</feature>
<feature type="binding site" evidence="11">
    <location>
        <position position="177"/>
    </location>
    <ligand>
        <name>Mg(2+)</name>
        <dbReference type="ChEBI" id="CHEBI:18420"/>
    </ligand>
</feature>
<dbReference type="Proteomes" id="UP000432715">
    <property type="component" value="Unassembled WGS sequence"/>
</dbReference>
<evidence type="ECO:0000256" key="3">
    <source>
        <dbReference type="ARBA" id="ARBA00022630"/>
    </source>
</evidence>
<dbReference type="InterPro" id="IPR003374">
    <property type="entry name" value="ApbE-like_sf"/>
</dbReference>
<comment type="subcellular location">
    <subcellularLocation>
        <location evidence="12">Cell inner membrane</location>
        <topology evidence="12">Lipid-anchor</topology>
        <orientation evidence="12">Periplasmic side</orientation>
    </subcellularLocation>
</comment>
<evidence type="ECO:0000256" key="8">
    <source>
        <dbReference type="ARBA" id="ARBA00031306"/>
    </source>
</evidence>
<evidence type="ECO:0000256" key="11">
    <source>
        <dbReference type="PIRSR" id="PIRSR006268-2"/>
    </source>
</evidence>
<sequence length="347" mass="38158">MSMTKGVAKTIILILIALVLLTACGEKELLPFQKDEYVLGGIRGRIMIFETTEDKAEKSFRKAYDRVGKIEALMSTTVVGSDVYNINKNAGKAPVEVSTETIKVIDIGREYESITDGAFNIVLGSLIELWGIGKEWQKVPIMEEIQEAKNHIDINSLEVTDATVYIKDANMLMDLGGIAKGYAVDEAAKTLLDNGVKHGFIELGGDIYVIGNKANGEPWYVGIQNPFIGENNAVARIPIANQSIVSSGDYERYFIEDGVRYHHIIDPETGYPTVNQLVSVTIVSDSCIEGDILSTAVFVMGLEKGLDFVESLENVEAALITKDRDVYVTSGMKDIIEIRDNSFTIKD</sequence>